<protein>
    <submittedName>
        <fullName evidence="3">Inositol polyphosphate phosphatase</fullName>
    </submittedName>
</protein>
<dbReference type="Proteomes" id="UP000007796">
    <property type="component" value="Unassembled WGS sequence"/>
</dbReference>
<dbReference type="InParanoid" id="F0XFR3"/>
<feature type="region of interest" description="Disordered" evidence="1">
    <location>
        <begin position="425"/>
        <end position="527"/>
    </location>
</feature>
<dbReference type="EMBL" id="GL629765">
    <property type="protein sequence ID" value="EFX04276.1"/>
    <property type="molecule type" value="Genomic_DNA"/>
</dbReference>
<dbReference type="InterPro" id="IPR015943">
    <property type="entry name" value="WD40/YVTN_repeat-like_dom_sf"/>
</dbReference>
<dbReference type="SMART" id="SM00128">
    <property type="entry name" value="IPPc"/>
    <property type="match status" value="1"/>
</dbReference>
<dbReference type="STRING" id="655863.F0XFR3"/>
<dbReference type="GO" id="GO:0004439">
    <property type="term" value="F:phosphatidylinositol-4,5-bisphosphate 5-phosphatase activity"/>
    <property type="evidence" value="ECO:0007669"/>
    <property type="project" value="TreeGrafter"/>
</dbReference>
<accession>F0XFR3</accession>
<dbReference type="GeneID" id="25974057"/>
<evidence type="ECO:0000313" key="4">
    <source>
        <dbReference type="Proteomes" id="UP000007796"/>
    </source>
</evidence>
<sequence length="1314" mass="143733">MGPPDENGPDGSSIKPVSSLRARFENMSKTTPDSLPSQTTPALPPLPSRSISPGPKPERLRDAVATPTKSNRLSYTPLPKPKPAVISTAHSQAPDSLSTLRPSSDRIGLPPPLSPRPIPPPSLLVQPPQSPPKGRANHIASASNVEPSTFLNPDAVKKGPLSPSSSPRPYKIPSRPITPSNALDLLKSPRPSPSRAPSPPPPRRSAELKREREREREKDGVHHAASASTSALIPAFASASASASVRPVPPSIVGRADKPKIPSHHISYSTVESGSLSDGSKSVADSRSPFSSPPSSSDSQLDDQPPSLPMRPRQQVQMQAQQPPPRPKVAATAPRTFEPPPVHHAVVNRRMGREQEAPANGSSRGPVSSMGPPPLPSRPQNNTETIMRSHSSVSSRSRPLINTHHVGGSISCGISSGISSGINSLDSSGLSSAQKRVVSNPTSSTQQFHPPPSRARHGRSMTVDRNGGRVPDDTRTPPSSSTSLSTSVSAYEGTASIRSANTDGADSLMSPSTSTRSTESPAITFPDAANVNRRPAYAKQGVAEVNARSDCRVFDVCGELVCTTGHFTRVWTLMDGELLLSLAHGENVRATAIAFRPGAHVDDEATHLWIGNAGGELMEVDLAAQCIVASKPGAHNRHEIVKIHRHFNELWTLDDGGALYVWGPDEDGGVPSLGGNQHQSYRVPRGHTFSMVVDDELWHAVGRDLRVFLPTMDGSAQFQVSARAMCLEGAGEICAGTTLVSDDDRVFFGHADGKVSIYSRRDYSCVSMVSLGSYKVNTLQGAGSYIWAGFNTGRMCVYNPGRSSAEPWAVKKEWQAHETPVVKLLADRASAFRTGQLQVVSLGADNLLRIWDGLLQDDWTEEMMQDRDQTYCDFDTLRGQVMTWNAGASTPSTLRYAEDDARFMQDLLQSSESPDILVFGFQELVDLEDKTATAKRFLKPKKKEGADQERMSHQYRDWRDFLVRSLDDYVAGELYHLLQTAHMVGLFTCVFVKADLRGRIRGVASTEVKRGMGGLHGNKGAIAVRFLVDDTSLCLVNCHLAAGQSQAAHRHNDIAAILESESLPVERDLAARIDNFVGGGDGSMILDHELCVLNGDLNYRIDTMSRDTVVAAVRAGNLTKLLERDQLLVARRRNAAFRLRAFEELPITFAPTYKYDVGTDTYDTSEKKRSPAWCDRLLFRGGRASRVRQLDYRRHEVRVSDHRPVTGQFAFTVKRVDAKRRAVAWMESQQLFEDHRDQVLDTERLQQDYVSPDNTGMWDIRQTIEVAEMVSAEDLEQSHHVFNGGFHNRITYYLLVRLYSGFLHPPLQLQYGVK</sequence>
<dbReference type="PANTHER" id="PTHR11200:SF240">
    <property type="entry name" value="INOSITOL POLYPHOSPHATE 5-PHOSPHATASE C9G1.10C-RELATED"/>
    <property type="match status" value="1"/>
</dbReference>
<evidence type="ECO:0000256" key="1">
    <source>
        <dbReference type="SAM" id="MobiDB-lite"/>
    </source>
</evidence>
<feature type="region of interest" description="Disordered" evidence="1">
    <location>
        <begin position="1"/>
        <end position="404"/>
    </location>
</feature>
<feature type="compositionally biased region" description="Polar residues" evidence="1">
    <location>
        <begin position="266"/>
        <end position="280"/>
    </location>
</feature>
<feature type="compositionally biased region" description="Low complexity" evidence="1">
    <location>
        <begin position="476"/>
        <end position="489"/>
    </location>
</feature>
<dbReference type="SUPFAM" id="SSF56219">
    <property type="entry name" value="DNase I-like"/>
    <property type="match status" value="1"/>
</dbReference>
<dbReference type="FunFam" id="3.60.10.10:FF:000036">
    <property type="entry name" value="Inositol polyphosphate phosphatase, putative"/>
    <property type="match status" value="1"/>
</dbReference>
<feature type="compositionally biased region" description="Pro residues" evidence="1">
    <location>
        <begin position="109"/>
        <end position="122"/>
    </location>
</feature>
<feature type="compositionally biased region" description="Polar residues" evidence="1">
    <location>
        <begin position="433"/>
        <end position="448"/>
    </location>
</feature>
<organism evidence="4">
    <name type="scientific">Grosmannia clavigera (strain kw1407 / UAMH 11150)</name>
    <name type="common">Blue stain fungus</name>
    <name type="synonym">Graphiocladiella clavigera</name>
    <dbReference type="NCBI Taxonomy" id="655863"/>
    <lineage>
        <taxon>Eukaryota</taxon>
        <taxon>Fungi</taxon>
        <taxon>Dikarya</taxon>
        <taxon>Ascomycota</taxon>
        <taxon>Pezizomycotina</taxon>
        <taxon>Sordariomycetes</taxon>
        <taxon>Sordariomycetidae</taxon>
        <taxon>Ophiostomatales</taxon>
        <taxon>Ophiostomataceae</taxon>
        <taxon>Leptographium</taxon>
    </lineage>
</organism>
<dbReference type="InterPro" id="IPR036691">
    <property type="entry name" value="Endo/exonu/phosph_ase_sf"/>
</dbReference>
<keyword evidence="4" id="KW-1185">Reference proteome</keyword>
<dbReference type="InterPro" id="IPR046985">
    <property type="entry name" value="IP5"/>
</dbReference>
<dbReference type="GO" id="GO:0046856">
    <property type="term" value="P:phosphatidylinositol dephosphorylation"/>
    <property type="evidence" value="ECO:0007669"/>
    <property type="project" value="InterPro"/>
</dbReference>
<gene>
    <name evidence="3" type="ORF">CMQ_1204</name>
</gene>
<proteinExistence type="predicted"/>
<dbReference type="InterPro" id="IPR036322">
    <property type="entry name" value="WD40_repeat_dom_sf"/>
</dbReference>
<feature type="compositionally biased region" description="Polar residues" evidence="1">
    <location>
        <begin position="140"/>
        <end position="151"/>
    </location>
</feature>
<feature type="compositionally biased region" description="Low complexity" evidence="1">
    <location>
        <begin position="388"/>
        <end position="398"/>
    </location>
</feature>
<feature type="compositionally biased region" description="Low complexity" evidence="1">
    <location>
        <begin position="230"/>
        <end position="246"/>
    </location>
</feature>
<dbReference type="Pfam" id="PF22669">
    <property type="entry name" value="Exo_endo_phos2"/>
    <property type="match status" value="1"/>
</dbReference>
<feature type="compositionally biased region" description="Low complexity" evidence="1">
    <location>
        <begin position="510"/>
        <end position="521"/>
    </location>
</feature>
<dbReference type="RefSeq" id="XP_014173758.1">
    <property type="nucleotide sequence ID" value="XM_014318283.1"/>
</dbReference>
<feature type="compositionally biased region" description="Basic and acidic residues" evidence="1">
    <location>
        <begin position="466"/>
        <end position="475"/>
    </location>
</feature>
<feature type="domain" description="Inositol polyphosphate-related phosphatase" evidence="2">
    <location>
        <begin position="875"/>
        <end position="1217"/>
    </location>
</feature>
<evidence type="ECO:0000313" key="3">
    <source>
        <dbReference type="EMBL" id="EFX04276.1"/>
    </source>
</evidence>
<feature type="compositionally biased region" description="Low complexity" evidence="1">
    <location>
        <begin position="285"/>
        <end position="321"/>
    </location>
</feature>
<evidence type="ECO:0000259" key="2">
    <source>
        <dbReference type="SMART" id="SM00128"/>
    </source>
</evidence>
<dbReference type="HOGENOM" id="CLU_002027_1_1_1"/>
<feature type="compositionally biased region" description="Basic and acidic residues" evidence="1">
    <location>
        <begin position="204"/>
        <end position="222"/>
    </location>
</feature>
<dbReference type="eggNOG" id="KOG0565">
    <property type="taxonomic scope" value="Eukaryota"/>
</dbReference>
<feature type="compositionally biased region" description="Polar residues" evidence="1">
    <location>
        <begin position="88"/>
        <end position="102"/>
    </location>
</feature>
<feature type="compositionally biased region" description="Polar residues" evidence="1">
    <location>
        <begin position="27"/>
        <end position="41"/>
    </location>
</feature>
<name>F0XFR3_GROCL</name>
<dbReference type="OrthoDB" id="2248459at2759"/>
<dbReference type="SUPFAM" id="SSF50978">
    <property type="entry name" value="WD40 repeat-like"/>
    <property type="match status" value="1"/>
</dbReference>
<dbReference type="InterPro" id="IPR000300">
    <property type="entry name" value="IPPc"/>
</dbReference>
<reference evidence="3 4" key="1">
    <citation type="journal article" date="2011" name="Proc. Natl. Acad. Sci. U.S.A.">
        <title>Genome and transcriptome analyses of the mountain pine beetle-fungal symbiont Grosmannia clavigera, a lodgepole pine pathogen.</title>
        <authorList>
            <person name="DiGuistini S."/>
            <person name="Wang Y."/>
            <person name="Liao N.Y."/>
            <person name="Taylor G."/>
            <person name="Tanguay P."/>
            <person name="Feau N."/>
            <person name="Henrissat B."/>
            <person name="Chan S.K."/>
            <person name="Hesse-Orce U."/>
            <person name="Alamouti S.M."/>
            <person name="Tsui C.K.M."/>
            <person name="Docking R.T."/>
            <person name="Levasseur A."/>
            <person name="Haridas S."/>
            <person name="Robertson G."/>
            <person name="Birol I."/>
            <person name="Holt R.A."/>
            <person name="Marra M.A."/>
            <person name="Hamelin R.C."/>
            <person name="Hirst M."/>
            <person name="Jones S.J.M."/>
            <person name="Bohlmann J."/>
            <person name="Breuil C."/>
        </authorList>
    </citation>
    <scope>NUCLEOTIDE SEQUENCE [LARGE SCALE GENOMIC DNA]</scope>
    <source>
        <strain evidence="4">kw1407 / UAMH 11150</strain>
    </source>
</reference>
<feature type="compositionally biased region" description="Pro residues" evidence="1">
    <location>
        <begin position="190"/>
        <end position="203"/>
    </location>
</feature>
<dbReference type="PANTHER" id="PTHR11200">
    <property type="entry name" value="INOSITOL 5-PHOSPHATASE"/>
    <property type="match status" value="1"/>
</dbReference>
<dbReference type="Gene3D" id="2.130.10.10">
    <property type="entry name" value="YVTN repeat-like/Quinoprotein amine dehydrogenase"/>
    <property type="match status" value="1"/>
</dbReference>
<dbReference type="Gene3D" id="3.60.10.10">
    <property type="entry name" value="Endonuclease/exonuclease/phosphatase"/>
    <property type="match status" value="1"/>
</dbReference>